<organism evidence="2 3">
    <name type="scientific">Waterburya agarophytonicola KI4</name>
    <dbReference type="NCBI Taxonomy" id="2874699"/>
    <lineage>
        <taxon>Bacteria</taxon>
        <taxon>Bacillati</taxon>
        <taxon>Cyanobacteriota</taxon>
        <taxon>Cyanophyceae</taxon>
        <taxon>Pleurocapsales</taxon>
        <taxon>Hyellaceae</taxon>
        <taxon>Waterburya</taxon>
        <taxon>Waterburya agarophytonicola</taxon>
    </lineage>
</organism>
<dbReference type="EMBL" id="JADWDC010000118">
    <property type="protein sequence ID" value="MCC0179819.1"/>
    <property type="molecule type" value="Genomic_DNA"/>
</dbReference>
<comment type="caution">
    <text evidence="2">The sequence shown here is derived from an EMBL/GenBank/DDBJ whole genome shotgun (WGS) entry which is preliminary data.</text>
</comment>
<gene>
    <name evidence="2" type="ORF">I4641_23045</name>
</gene>
<accession>A0A964FLI8</accession>
<keyword evidence="3" id="KW-1185">Reference proteome</keyword>
<dbReference type="RefSeq" id="WP_229642917.1">
    <property type="nucleotide sequence ID" value="NZ_JADWDC010000118.1"/>
</dbReference>
<reference evidence="2" key="1">
    <citation type="journal article" date="2021" name="Antonie Van Leeuwenhoek">
        <title>Draft genome and description of Waterburya agarophytonicola gen. nov. sp. nov. (Pleurocapsales, Cyanobacteria): a seaweed symbiont.</title>
        <authorList>
            <person name="Bonthond G."/>
            <person name="Shalygin S."/>
            <person name="Bayer T."/>
            <person name="Weinberger F."/>
        </authorList>
    </citation>
    <scope>NUCLEOTIDE SEQUENCE</scope>
    <source>
        <strain evidence="2">KI4</strain>
    </source>
</reference>
<evidence type="ECO:0000313" key="3">
    <source>
        <dbReference type="Proteomes" id="UP000729733"/>
    </source>
</evidence>
<evidence type="ECO:0000313" key="2">
    <source>
        <dbReference type="EMBL" id="MCC0179819.1"/>
    </source>
</evidence>
<dbReference type="AlphaFoldDB" id="A0A964FLI8"/>
<protein>
    <submittedName>
        <fullName evidence="2">Uncharacterized protein</fullName>
    </submittedName>
</protein>
<feature type="region of interest" description="Disordered" evidence="1">
    <location>
        <begin position="1"/>
        <end position="23"/>
    </location>
</feature>
<proteinExistence type="predicted"/>
<feature type="compositionally biased region" description="Basic and acidic residues" evidence="1">
    <location>
        <begin position="1"/>
        <end position="14"/>
    </location>
</feature>
<feature type="region of interest" description="Disordered" evidence="1">
    <location>
        <begin position="54"/>
        <end position="73"/>
    </location>
</feature>
<sequence>MIERRQEAEGRGQKDSIGGEFKPATNLIKAVEKDPSWDIEPEKIASKLIPERAKPTKPRTRINNSIYDLKPKS</sequence>
<name>A0A964FLI8_9CYAN</name>
<evidence type="ECO:0000256" key="1">
    <source>
        <dbReference type="SAM" id="MobiDB-lite"/>
    </source>
</evidence>
<dbReference type="Proteomes" id="UP000729733">
    <property type="component" value="Unassembled WGS sequence"/>
</dbReference>